<accession>A0ACC3YEW2</accession>
<gene>
    <name evidence="1" type="ORF">CTRU02_214435</name>
</gene>
<proteinExistence type="predicted"/>
<name>A0ACC3YEW2_COLTU</name>
<comment type="caution">
    <text evidence="1">The sequence shown here is derived from an EMBL/GenBank/DDBJ whole genome shotgun (WGS) entry which is preliminary data.</text>
</comment>
<dbReference type="EMBL" id="VUJX02000011">
    <property type="protein sequence ID" value="KAL0930360.1"/>
    <property type="molecule type" value="Genomic_DNA"/>
</dbReference>
<evidence type="ECO:0000313" key="2">
    <source>
        <dbReference type="Proteomes" id="UP000805649"/>
    </source>
</evidence>
<sequence length="225" mass="24929">MASDFGQPRGTEMAYIDNGLYPVPHSDVIVNESASSSQYMPYHGPQKGDYTQITTDGPIRNERRICGVSKAMFILWCVIAFMVALLVVIGGVFGAMLARQESRIQSMESSRGTATESAPAAATTWVNIPDWEYIGCYRDNSQRIFRGARTNFTDSQTNSECKNYCQKDFGYFATETGGECYCSSTPPESKLLSSPWNCNVPCRGNKEGEVCGGAWHMSVWKKSKQ</sequence>
<reference evidence="1 2" key="1">
    <citation type="journal article" date="2020" name="Phytopathology">
        <title>Genome Sequence Resources of Colletotrichum truncatum, C. plurivorum, C. musicola, and C. sojae: Four Species Pathogenic to Soybean (Glycine max).</title>
        <authorList>
            <person name="Rogerio F."/>
            <person name="Boufleur T.R."/>
            <person name="Ciampi-Guillardi M."/>
            <person name="Sukno S.A."/>
            <person name="Thon M.R."/>
            <person name="Massola Junior N.S."/>
            <person name="Baroncelli R."/>
        </authorList>
    </citation>
    <scope>NUCLEOTIDE SEQUENCE [LARGE SCALE GENOMIC DNA]</scope>
    <source>
        <strain evidence="1 2">CMES1059</strain>
    </source>
</reference>
<dbReference type="Proteomes" id="UP000805649">
    <property type="component" value="Unassembled WGS sequence"/>
</dbReference>
<evidence type="ECO:0000313" key="1">
    <source>
        <dbReference type="EMBL" id="KAL0930360.1"/>
    </source>
</evidence>
<keyword evidence="2" id="KW-1185">Reference proteome</keyword>
<protein>
    <submittedName>
        <fullName evidence="1">Pyrrolo-quinoline quinone</fullName>
    </submittedName>
</protein>
<organism evidence="1 2">
    <name type="scientific">Colletotrichum truncatum</name>
    <name type="common">Anthracnose fungus</name>
    <name type="synonym">Colletotrichum capsici</name>
    <dbReference type="NCBI Taxonomy" id="5467"/>
    <lineage>
        <taxon>Eukaryota</taxon>
        <taxon>Fungi</taxon>
        <taxon>Dikarya</taxon>
        <taxon>Ascomycota</taxon>
        <taxon>Pezizomycotina</taxon>
        <taxon>Sordariomycetes</taxon>
        <taxon>Hypocreomycetidae</taxon>
        <taxon>Glomerellales</taxon>
        <taxon>Glomerellaceae</taxon>
        <taxon>Colletotrichum</taxon>
        <taxon>Colletotrichum truncatum species complex</taxon>
    </lineage>
</organism>